<feature type="chain" id="PRO_5041366344" description="SCP domain-containing protein" evidence="1">
    <location>
        <begin position="17"/>
        <end position="268"/>
    </location>
</feature>
<feature type="non-terminal residue" evidence="3">
    <location>
        <position position="1"/>
    </location>
</feature>
<dbReference type="InterPro" id="IPR002413">
    <property type="entry name" value="V5_allergen-like"/>
</dbReference>
<dbReference type="PANTHER" id="PTHR10334">
    <property type="entry name" value="CYSTEINE-RICH SECRETORY PROTEIN-RELATED"/>
    <property type="match status" value="1"/>
</dbReference>
<evidence type="ECO:0000313" key="4">
    <source>
        <dbReference type="Proteomes" id="UP001177023"/>
    </source>
</evidence>
<feature type="signal peptide" evidence="1">
    <location>
        <begin position="1"/>
        <end position="16"/>
    </location>
</feature>
<dbReference type="CDD" id="cd05380">
    <property type="entry name" value="CAP_euk"/>
    <property type="match status" value="1"/>
</dbReference>
<dbReference type="PRINTS" id="PR00838">
    <property type="entry name" value="V5ALLERGEN"/>
</dbReference>
<dbReference type="Pfam" id="PF00188">
    <property type="entry name" value="CAP"/>
    <property type="match status" value="2"/>
</dbReference>
<keyword evidence="1" id="KW-0732">Signal</keyword>
<dbReference type="Gene3D" id="3.40.33.10">
    <property type="entry name" value="CAP"/>
    <property type="match status" value="2"/>
</dbReference>
<reference evidence="3" key="1">
    <citation type="submission" date="2023-06" db="EMBL/GenBank/DDBJ databases">
        <authorList>
            <person name="Delattre M."/>
        </authorList>
    </citation>
    <scope>NUCLEOTIDE SEQUENCE</scope>
    <source>
        <strain evidence="3">AF72</strain>
    </source>
</reference>
<sequence length="268" mass="29675">MKLLLIFILLPSICWAAFAQADKDEILDVHNSMRSRIALGLYTAKSKTFPAAADMTKMKWDSGLESQAQNWANRCQFAHSGTNGVGENIYMASSSNTLPIRGQGKAASNAWEKEFPDKGWPGVPYFDMNVFNSGIGHATQMAWASSSKIGCGATQCQSGKSVFVVCQYSKQGNYLNQNAYSAVVLTAVKAWAGEIERYGWPDFPEFTKEIHDRGVKHAPQMIWGRTKKIGCGLASCANKTKMMFVCHYDPAGNWLNGDAYTKKTKKRR</sequence>
<accession>A0AA36DJP0</accession>
<organism evidence="3 4">
    <name type="scientific">Mesorhabditis spiculigera</name>
    <dbReference type="NCBI Taxonomy" id="96644"/>
    <lineage>
        <taxon>Eukaryota</taxon>
        <taxon>Metazoa</taxon>
        <taxon>Ecdysozoa</taxon>
        <taxon>Nematoda</taxon>
        <taxon>Chromadorea</taxon>
        <taxon>Rhabditida</taxon>
        <taxon>Rhabditina</taxon>
        <taxon>Rhabditomorpha</taxon>
        <taxon>Rhabditoidea</taxon>
        <taxon>Rhabditidae</taxon>
        <taxon>Mesorhabditinae</taxon>
        <taxon>Mesorhabditis</taxon>
    </lineage>
</organism>
<name>A0AA36DJP0_9BILA</name>
<dbReference type="AlphaFoldDB" id="A0AA36DJP0"/>
<dbReference type="InterPro" id="IPR014044">
    <property type="entry name" value="CAP_dom"/>
</dbReference>
<dbReference type="GO" id="GO:0005576">
    <property type="term" value="C:extracellular region"/>
    <property type="evidence" value="ECO:0007669"/>
    <property type="project" value="InterPro"/>
</dbReference>
<proteinExistence type="predicted"/>
<dbReference type="SMART" id="SM00198">
    <property type="entry name" value="SCP"/>
    <property type="match status" value="1"/>
</dbReference>
<dbReference type="PRINTS" id="PR00837">
    <property type="entry name" value="V5TPXLIKE"/>
</dbReference>
<dbReference type="Proteomes" id="UP001177023">
    <property type="component" value="Unassembled WGS sequence"/>
</dbReference>
<dbReference type="InterPro" id="IPR018244">
    <property type="entry name" value="Allrgn_V5/Tpx1_CS"/>
</dbReference>
<feature type="domain" description="SCP" evidence="2">
    <location>
        <begin position="21"/>
        <end position="176"/>
    </location>
</feature>
<dbReference type="SUPFAM" id="SSF55797">
    <property type="entry name" value="PR-1-like"/>
    <property type="match status" value="2"/>
</dbReference>
<gene>
    <name evidence="3" type="ORF">MSPICULIGERA_LOCUS25571</name>
</gene>
<evidence type="ECO:0000313" key="3">
    <source>
        <dbReference type="EMBL" id="CAJ0587613.1"/>
    </source>
</evidence>
<keyword evidence="4" id="KW-1185">Reference proteome</keyword>
<evidence type="ECO:0000256" key="1">
    <source>
        <dbReference type="SAM" id="SignalP"/>
    </source>
</evidence>
<dbReference type="PROSITE" id="PS01010">
    <property type="entry name" value="CRISP_2"/>
    <property type="match status" value="1"/>
</dbReference>
<evidence type="ECO:0000259" key="2">
    <source>
        <dbReference type="SMART" id="SM00198"/>
    </source>
</evidence>
<comment type="caution">
    <text evidence="3">The sequence shown here is derived from an EMBL/GenBank/DDBJ whole genome shotgun (WGS) entry which is preliminary data.</text>
</comment>
<dbReference type="InterPro" id="IPR035940">
    <property type="entry name" value="CAP_sf"/>
</dbReference>
<dbReference type="InterPro" id="IPR001283">
    <property type="entry name" value="CRISP-related"/>
</dbReference>
<protein>
    <recommendedName>
        <fullName evidence="2">SCP domain-containing protein</fullName>
    </recommendedName>
</protein>
<dbReference type="EMBL" id="CATQJA010002710">
    <property type="protein sequence ID" value="CAJ0587613.1"/>
    <property type="molecule type" value="Genomic_DNA"/>
</dbReference>